<evidence type="ECO:0000313" key="2">
    <source>
        <dbReference type="EMBL" id="OCT98728.1"/>
    </source>
</evidence>
<evidence type="ECO:0000259" key="1">
    <source>
        <dbReference type="Pfam" id="PF26215"/>
    </source>
</evidence>
<dbReference type="PANTHER" id="PTHR21301">
    <property type="entry name" value="REVERSE TRANSCRIPTASE"/>
    <property type="match status" value="1"/>
</dbReference>
<evidence type="ECO:0000313" key="3">
    <source>
        <dbReference type="Proteomes" id="UP000694892"/>
    </source>
</evidence>
<sequence>MGANMAPKYANIFTYDHEEQIVLQNILFSHYIFWYCRYVDDIFFVWKGSREKLLQSADYVNRTHNTITFVLHFDRTQIEFLDVQVRREKDKLSTNLYRKSVHKNSMLRFDSFHPPNTMSGLPKSQLMRCKRITSTNDNYLNSKEKMLDMFRKKGYPRPVLQKAEDEVDKLTRAVLLSIKKKEERCHRIPFVSTYVTHSKRVRKVVRKYWPILMNDPTTSGLNESWGLNCFL</sequence>
<protein>
    <recommendedName>
        <fullName evidence="1">Helix-turn-helix domain-containing protein</fullName>
    </recommendedName>
</protein>
<dbReference type="InterPro" id="IPR058912">
    <property type="entry name" value="HTH_animal"/>
</dbReference>
<gene>
    <name evidence="2" type="ORF">XELAEV_18010959mg</name>
</gene>
<dbReference type="Pfam" id="PF26215">
    <property type="entry name" value="HTH_animal"/>
    <property type="match status" value="1"/>
</dbReference>
<dbReference type="PANTHER" id="PTHR21301:SF12">
    <property type="match status" value="1"/>
</dbReference>
<reference evidence="3" key="1">
    <citation type="journal article" date="2016" name="Nature">
        <title>Genome evolution in the allotetraploid frog Xenopus laevis.</title>
        <authorList>
            <person name="Session A.M."/>
            <person name="Uno Y."/>
            <person name="Kwon T."/>
            <person name="Chapman J.A."/>
            <person name="Toyoda A."/>
            <person name="Takahashi S."/>
            <person name="Fukui A."/>
            <person name="Hikosaka A."/>
            <person name="Suzuki A."/>
            <person name="Kondo M."/>
            <person name="van Heeringen S.J."/>
            <person name="Quigley I."/>
            <person name="Heinz S."/>
            <person name="Ogino H."/>
            <person name="Ochi H."/>
            <person name="Hellsten U."/>
            <person name="Lyons J.B."/>
            <person name="Simakov O."/>
            <person name="Putnam N."/>
            <person name="Stites J."/>
            <person name="Kuroki Y."/>
            <person name="Tanaka T."/>
            <person name="Michiue T."/>
            <person name="Watanabe M."/>
            <person name="Bogdanovic O."/>
            <person name="Lister R."/>
            <person name="Georgiou G."/>
            <person name="Paranjpe S.S."/>
            <person name="van Kruijsbergen I."/>
            <person name="Shu S."/>
            <person name="Carlson J."/>
            <person name="Kinoshita T."/>
            <person name="Ohta Y."/>
            <person name="Mawaribuchi S."/>
            <person name="Jenkins J."/>
            <person name="Grimwood J."/>
            <person name="Schmutz J."/>
            <person name="Mitros T."/>
            <person name="Mozaffari S.V."/>
            <person name="Suzuki Y."/>
            <person name="Haramoto Y."/>
            <person name="Yamamoto T.S."/>
            <person name="Takagi C."/>
            <person name="Heald R."/>
            <person name="Miller K."/>
            <person name="Haudenschild C."/>
            <person name="Kitzman J."/>
            <person name="Nakayama T."/>
            <person name="Izutsu Y."/>
            <person name="Robert J."/>
            <person name="Fortriede J."/>
            <person name="Burns K."/>
            <person name="Lotay V."/>
            <person name="Karimi K."/>
            <person name="Yasuoka Y."/>
            <person name="Dichmann D.S."/>
            <person name="Flajnik M.F."/>
            <person name="Houston D.W."/>
            <person name="Shendure J."/>
            <person name="DuPasquier L."/>
            <person name="Vize P.D."/>
            <person name="Zorn A.M."/>
            <person name="Ito M."/>
            <person name="Marcotte E.M."/>
            <person name="Wallingford J.B."/>
            <person name="Ito Y."/>
            <person name="Asashima M."/>
            <person name="Ueno N."/>
            <person name="Matsuda Y."/>
            <person name="Veenstra G.J."/>
            <person name="Fujiyama A."/>
            <person name="Harland R.M."/>
            <person name="Taira M."/>
            <person name="Rokhsar D.S."/>
        </authorList>
    </citation>
    <scope>NUCLEOTIDE SEQUENCE [LARGE SCALE GENOMIC DNA]</scope>
    <source>
        <strain evidence="3">J</strain>
    </source>
</reference>
<name>A0A974DVJ3_XENLA</name>
<feature type="domain" description="Helix-turn-helix" evidence="1">
    <location>
        <begin position="106"/>
        <end position="162"/>
    </location>
</feature>
<dbReference type="Proteomes" id="UP000694892">
    <property type="component" value="Chromosome 1S"/>
</dbReference>
<dbReference type="EMBL" id="CM004467">
    <property type="protein sequence ID" value="OCT98728.1"/>
    <property type="molecule type" value="Genomic_DNA"/>
</dbReference>
<dbReference type="AlphaFoldDB" id="A0A974DVJ3"/>
<accession>A0A974DVJ3</accession>
<proteinExistence type="predicted"/>
<organism evidence="2 3">
    <name type="scientific">Xenopus laevis</name>
    <name type="common">African clawed frog</name>
    <dbReference type="NCBI Taxonomy" id="8355"/>
    <lineage>
        <taxon>Eukaryota</taxon>
        <taxon>Metazoa</taxon>
        <taxon>Chordata</taxon>
        <taxon>Craniata</taxon>
        <taxon>Vertebrata</taxon>
        <taxon>Euteleostomi</taxon>
        <taxon>Amphibia</taxon>
        <taxon>Batrachia</taxon>
        <taxon>Anura</taxon>
        <taxon>Pipoidea</taxon>
        <taxon>Pipidae</taxon>
        <taxon>Xenopodinae</taxon>
        <taxon>Xenopus</taxon>
        <taxon>Xenopus</taxon>
    </lineage>
</organism>